<protein>
    <recommendedName>
        <fullName evidence="2">BLUF domain-containing protein</fullName>
    </recommendedName>
</protein>
<dbReference type="SMART" id="SM01034">
    <property type="entry name" value="BLUF"/>
    <property type="match status" value="1"/>
</dbReference>
<dbReference type="OrthoDB" id="2106504at2759"/>
<accession>A0A5C3EUP7</accession>
<evidence type="ECO:0000259" key="2">
    <source>
        <dbReference type="PROSITE" id="PS50925"/>
    </source>
</evidence>
<dbReference type="SUPFAM" id="SSF54975">
    <property type="entry name" value="Acylphosphatase/BLUF domain-like"/>
    <property type="match status" value="1"/>
</dbReference>
<dbReference type="Pfam" id="PF04940">
    <property type="entry name" value="BLUF"/>
    <property type="match status" value="1"/>
</dbReference>
<evidence type="ECO:0000256" key="1">
    <source>
        <dbReference type="SAM" id="MobiDB-lite"/>
    </source>
</evidence>
<evidence type="ECO:0000313" key="4">
    <source>
        <dbReference type="Proteomes" id="UP000323386"/>
    </source>
</evidence>
<dbReference type="Gene3D" id="3.30.70.100">
    <property type="match status" value="1"/>
</dbReference>
<organism evidence="3 4">
    <name type="scientific">Pseudozyma flocculosa</name>
    <dbReference type="NCBI Taxonomy" id="84751"/>
    <lineage>
        <taxon>Eukaryota</taxon>
        <taxon>Fungi</taxon>
        <taxon>Dikarya</taxon>
        <taxon>Basidiomycota</taxon>
        <taxon>Ustilaginomycotina</taxon>
        <taxon>Ustilaginomycetes</taxon>
        <taxon>Ustilaginales</taxon>
        <taxon>Ustilaginaceae</taxon>
        <taxon>Pseudozyma</taxon>
    </lineage>
</organism>
<evidence type="ECO:0000313" key="3">
    <source>
        <dbReference type="EMBL" id="SPO34781.1"/>
    </source>
</evidence>
<dbReference type="Proteomes" id="UP000323386">
    <property type="component" value="Unassembled WGS sequence"/>
</dbReference>
<gene>
    <name evidence="3" type="ORF">PSFLO_00252</name>
</gene>
<dbReference type="InterPro" id="IPR007024">
    <property type="entry name" value="BLUF_domain"/>
</dbReference>
<sequence>MPSSVKTESTAASSVDAGTTASPVHEPVLQVVYTSSALTRHVSREEISDILQHSRRNNARRGITGLLLYRDGSFVQFLEGPAHEVDGVYQKIEADPRHRGIVRILRKTVEKRDFSKWEMAFRDLDLSRKRGHRQAKSAVSSASSTGDVRSREASSESVTDSEEEDLDSMRDGFSEVLNVGLRLGDQTDAELRADAYGSGKSKMDLPKDMSAQMRKLVTTFYKLMDRPL</sequence>
<feature type="compositionally biased region" description="Polar residues" evidence="1">
    <location>
        <begin position="137"/>
        <end position="147"/>
    </location>
</feature>
<dbReference type="PROSITE" id="PS50925">
    <property type="entry name" value="BLUF"/>
    <property type="match status" value="1"/>
</dbReference>
<dbReference type="AlphaFoldDB" id="A0A5C3EUP7"/>
<proteinExistence type="predicted"/>
<dbReference type="GO" id="GO:0009882">
    <property type="term" value="F:blue light photoreceptor activity"/>
    <property type="evidence" value="ECO:0007669"/>
    <property type="project" value="InterPro"/>
</dbReference>
<dbReference type="InterPro" id="IPR036046">
    <property type="entry name" value="Acylphosphatase-like_dom_sf"/>
</dbReference>
<keyword evidence="4" id="KW-1185">Reference proteome</keyword>
<feature type="region of interest" description="Disordered" evidence="1">
    <location>
        <begin position="1"/>
        <end position="20"/>
    </location>
</feature>
<dbReference type="GO" id="GO:0071949">
    <property type="term" value="F:FAD binding"/>
    <property type="evidence" value="ECO:0007669"/>
    <property type="project" value="InterPro"/>
</dbReference>
<feature type="region of interest" description="Disordered" evidence="1">
    <location>
        <begin position="132"/>
        <end position="167"/>
    </location>
</feature>
<name>A0A5C3EUP7_9BASI</name>
<reference evidence="3 4" key="1">
    <citation type="submission" date="2018-03" db="EMBL/GenBank/DDBJ databases">
        <authorList>
            <person name="Guldener U."/>
        </authorList>
    </citation>
    <scope>NUCLEOTIDE SEQUENCE [LARGE SCALE GENOMIC DNA]</scope>
    <source>
        <strain evidence="3 4">DAOM196992</strain>
    </source>
</reference>
<dbReference type="EMBL" id="OOIP01000001">
    <property type="protein sequence ID" value="SPO34781.1"/>
    <property type="molecule type" value="Genomic_DNA"/>
</dbReference>
<feature type="domain" description="BLUF" evidence="2">
    <location>
        <begin position="28"/>
        <end position="120"/>
    </location>
</feature>